<dbReference type="RefSeq" id="WP_212011871.1">
    <property type="nucleotide sequence ID" value="NZ_JAAFYZ010000087.1"/>
</dbReference>
<sequence length="210" mass="22048">MISGSYLAAAEAATALLAHQAVADAWDKPSALAGYAVSGLAGHLAGQVNVVAKVLDGPEPDTEPMALLDYLLQATWIDADQDGEVHQGIRGSGAEYAAPGPQVLAARTAEVLERLRRDLPRQLPSRVVQFPWGPPALRLDDLLTNRLMELVVHLDDLAVSVGVPTPEVPAPATDAVISLLATLAARRHGSVPVLRALTRAERAPATIAAF</sequence>
<accession>A0ABS5KV77</accession>
<name>A0ABS5KV77_9ACTN</name>
<evidence type="ECO:0000259" key="1">
    <source>
        <dbReference type="Pfam" id="PF11716"/>
    </source>
</evidence>
<keyword evidence="2" id="KW-0413">Isomerase</keyword>
<dbReference type="Pfam" id="PF11716">
    <property type="entry name" value="MDMPI_N"/>
    <property type="match status" value="1"/>
</dbReference>
<dbReference type="SUPFAM" id="SSF109854">
    <property type="entry name" value="DinB/YfiT-like putative metalloenzymes"/>
    <property type="match status" value="1"/>
</dbReference>
<dbReference type="GO" id="GO:0016853">
    <property type="term" value="F:isomerase activity"/>
    <property type="evidence" value="ECO:0007669"/>
    <property type="project" value="UniProtKB-KW"/>
</dbReference>
<dbReference type="EMBL" id="JAAFYZ010000087">
    <property type="protein sequence ID" value="MBS2549958.1"/>
    <property type="molecule type" value="Genomic_DNA"/>
</dbReference>
<dbReference type="InterPro" id="IPR034660">
    <property type="entry name" value="DinB/YfiT-like"/>
</dbReference>
<dbReference type="Proteomes" id="UP000730482">
    <property type="component" value="Unassembled WGS sequence"/>
</dbReference>
<keyword evidence="3" id="KW-1185">Reference proteome</keyword>
<comment type="caution">
    <text evidence="2">The sequence shown here is derived from an EMBL/GenBank/DDBJ whole genome shotgun (WGS) entry which is preliminary data.</text>
</comment>
<organism evidence="2 3">
    <name type="scientific">Catenulispora pinistramenti</name>
    <dbReference type="NCBI Taxonomy" id="2705254"/>
    <lineage>
        <taxon>Bacteria</taxon>
        <taxon>Bacillati</taxon>
        <taxon>Actinomycetota</taxon>
        <taxon>Actinomycetes</taxon>
        <taxon>Catenulisporales</taxon>
        <taxon>Catenulisporaceae</taxon>
        <taxon>Catenulispora</taxon>
    </lineage>
</organism>
<reference evidence="2 3" key="1">
    <citation type="submission" date="2020-02" db="EMBL/GenBank/DDBJ databases">
        <title>Acidophilic actinobacteria isolated from forest soil.</title>
        <authorList>
            <person name="Golinska P."/>
        </authorList>
    </citation>
    <scope>NUCLEOTIDE SEQUENCE [LARGE SCALE GENOMIC DNA]</scope>
    <source>
        <strain evidence="2 3">NL8</strain>
    </source>
</reference>
<gene>
    <name evidence="2" type="ORF">KGQ19_24135</name>
</gene>
<proteinExistence type="predicted"/>
<dbReference type="InterPro" id="IPR024344">
    <property type="entry name" value="MDMPI_metal-binding"/>
</dbReference>
<dbReference type="Gene3D" id="1.20.120.450">
    <property type="entry name" value="dinb family like domain"/>
    <property type="match status" value="1"/>
</dbReference>
<evidence type="ECO:0000313" key="3">
    <source>
        <dbReference type="Proteomes" id="UP000730482"/>
    </source>
</evidence>
<evidence type="ECO:0000313" key="2">
    <source>
        <dbReference type="EMBL" id="MBS2549958.1"/>
    </source>
</evidence>
<feature type="domain" description="Mycothiol-dependent maleylpyruvate isomerase metal-binding" evidence="1">
    <location>
        <begin position="8"/>
        <end position="158"/>
    </location>
</feature>
<protein>
    <submittedName>
        <fullName evidence="2">Maleylpyruvate isomerase N-terminal domain-containing protein</fullName>
    </submittedName>
</protein>